<accession>U4L7K9</accession>
<dbReference type="Gene3D" id="2.60.120.200">
    <property type="match status" value="1"/>
</dbReference>
<dbReference type="EMBL" id="HF935436">
    <property type="protein sequence ID" value="CCX08899.1"/>
    <property type="molecule type" value="Genomic_DNA"/>
</dbReference>
<feature type="domain" description="GH16" evidence="7">
    <location>
        <begin position="30"/>
        <end position="326"/>
    </location>
</feature>
<dbReference type="Proteomes" id="UP000018144">
    <property type="component" value="Unassembled WGS sequence"/>
</dbReference>
<evidence type="ECO:0000256" key="3">
    <source>
        <dbReference type="ARBA" id="ARBA00012599"/>
    </source>
</evidence>
<evidence type="ECO:0000259" key="7">
    <source>
        <dbReference type="PROSITE" id="PS51762"/>
    </source>
</evidence>
<evidence type="ECO:0000256" key="2">
    <source>
        <dbReference type="ARBA" id="ARBA00006865"/>
    </source>
</evidence>
<dbReference type="CDD" id="cd02181">
    <property type="entry name" value="GH16_fungal_Lam16A_glucanase"/>
    <property type="match status" value="1"/>
</dbReference>
<keyword evidence="5 8" id="KW-0326">Glycosidase</keyword>
<dbReference type="AlphaFoldDB" id="U4L7K9"/>
<organism evidence="8 9">
    <name type="scientific">Pyronema omphalodes (strain CBS 100304)</name>
    <name type="common">Pyronema confluens</name>
    <dbReference type="NCBI Taxonomy" id="1076935"/>
    <lineage>
        <taxon>Eukaryota</taxon>
        <taxon>Fungi</taxon>
        <taxon>Dikarya</taxon>
        <taxon>Ascomycota</taxon>
        <taxon>Pezizomycotina</taxon>
        <taxon>Pezizomycetes</taxon>
        <taxon>Pezizales</taxon>
        <taxon>Pyronemataceae</taxon>
        <taxon>Pyronema</taxon>
    </lineage>
</organism>
<comment type="similarity">
    <text evidence="2">Belongs to the glycosyl hydrolase 16 family.</text>
</comment>
<keyword evidence="9" id="KW-1185">Reference proteome</keyword>
<dbReference type="FunFam" id="2.60.120.200:FF:000114">
    <property type="entry name" value="Probable endo-1,3(4)-beta-glucanase NFIA_089530"/>
    <property type="match status" value="1"/>
</dbReference>
<dbReference type="InterPro" id="IPR050546">
    <property type="entry name" value="Glycosyl_Hydrlase_16"/>
</dbReference>
<gene>
    <name evidence="8" type="ORF">PCON_08492</name>
</gene>
<evidence type="ECO:0000256" key="6">
    <source>
        <dbReference type="SAM" id="SignalP"/>
    </source>
</evidence>
<dbReference type="eggNOG" id="ENOG502QUM3">
    <property type="taxonomic scope" value="Eukaryota"/>
</dbReference>
<dbReference type="Pfam" id="PF26113">
    <property type="entry name" value="GH16_XgeA"/>
    <property type="match status" value="1"/>
</dbReference>
<protein>
    <recommendedName>
        <fullName evidence="3">endo-1,3(4)-beta-glucanase</fullName>
        <ecNumber evidence="3">3.2.1.6</ecNumber>
    </recommendedName>
</protein>
<reference evidence="8 9" key="1">
    <citation type="journal article" date="2013" name="PLoS Genet.">
        <title>The genome and development-dependent transcriptomes of Pyronema confluens: a window into fungal evolution.</title>
        <authorList>
            <person name="Traeger S."/>
            <person name="Altegoer F."/>
            <person name="Freitag M."/>
            <person name="Gabaldon T."/>
            <person name="Kempken F."/>
            <person name="Kumar A."/>
            <person name="Marcet-Houben M."/>
            <person name="Poggeler S."/>
            <person name="Stajich J.E."/>
            <person name="Nowrousian M."/>
        </authorList>
    </citation>
    <scope>NUCLEOTIDE SEQUENCE [LARGE SCALE GENOMIC DNA]</scope>
    <source>
        <strain evidence="9">CBS 100304</strain>
        <tissue evidence="8">Vegetative mycelium</tissue>
    </source>
</reference>
<dbReference type="GO" id="GO:0009251">
    <property type="term" value="P:glucan catabolic process"/>
    <property type="evidence" value="ECO:0007669"/>
    <property type="project" value="TreeGrafter"/>
</dbReference>
<dbReference type="GO" id="GO:0052861">
    <property type="term" value="F:endo-1,3(4)-beta-glucanase activity"/>
    <property type="evidence" value="ECO:0007669"/>
    <property type="project" value="UniProtKB-EC"/>
</dbReference>
<sequence length="360" mass="39452">MKLSLLIFAATASAGAVPMNWLRAISPFEPGYHFTPIPKANTSDIAAQEARLLSEMAAAPAGNASAFAYTNLATDYNYNNFFDLFDYYTGGDPTNGFVRYVDRGTAQSQGLIKQQNGKIYIGVDNTNKAPNGRASVRMESKQRYTRGLFILDLAHMPWGCGTWPAFWTLGDAWPTQGEIDIIEGVHLQNYNSMALHTSDGCSVSGTGGTGTVQSKNCYVQAPGQGNNQGCQTHDYRTNSWGDGFNRNGGGVYAMEWNSDFIKIWFFPRGQIPGDALNGNPEPANWGQPVGIFQGACNINQRFNAHKIIINVTFCGDWAGNVWSSSGCQSRAATCNDYVNNNPQDFKEAYWLVNSMKVWAS</sequence>
<keyword evidence="4" id="KW-0378">Hydrolase</keyword>
<dbReference type="InterPro" id="IPR000757">
    <property type="entry name" value="Beta-glucanase-like"/>
</dbReference>
<name>U4L7K9_PYROM</name>
<dbReference type="SUPFAM" id="SSF49899">
    <property type="entry name" value="Concanavalin A-like lectins/glucanases"/>
    <property type="match status" value="1"/>
</dbReference>
<evidence type="ECO:0000256" key="5">
    <source>
        <dbReference type="ARBA" id="ARBA00023295"/>
    </source>
</evidence>
<dbReference type="InterPro" id="IPR013320">
    <property type="entry name" value="ConA-like_dom_sf"/>
</dbReference>
<proteinExistence type="inferred from homology"/>
<dbReference type="STRING" id="1076935.U4L7K9"/>
<keyword evidence="6" id="KW-0732">Signal</keyword>
<dbReference type="PROSITE" id="PS51762">
    <property type="entry name" value="GH16_2"/>
    <property type="match status" value="1"/>
</dbReference>
<comment type="catalytic activity">
    <reaction evidence="1">
        <text>Endohydrolysis of (1-&gt;3)- or (1-&gt;4)-linkages in beta-D-glucans when the glucose residue whose reducing group is involved in the linkage to be hydrolyzed is itself substituted at C-3.</text>
        <dbReference type="EC" id="3.2.1.6"/>
    </reaction>
</comment>
<feature type="chain" id="PRO_5004651362" description="endo-1,3(4)-beta-glucanase" evidence="6">
    <location>
        <begin position="17"/>
        <end position="360"/>
    </location>
</feature>
<evidence type="ECO:0000313" key="8">
    <source>
        <dbReference type="EMBL" id="CCX08899.1"/>
    </source>
</evidence>
<dbReference type="OMA" id="NTMTLHT"/>
<evidence type="ECO:0000256" key="4">
    <source>
        <dbReference type="ARBA" id="ARBA00022801"/>
    </source>
</evidence>
<dbReference type="EC" id="3.2.1.6" evidence="3"/>
<feature type="signal peptide" evidence="6">
    <location>
        <begin position="1"/>
        <end position="16"/>
    </location>
</feature>
<dbReference type="PANTHER" id="PTHR10963:SF24">
    <property type="entry name" value="GLYCOSIDASE C21B10.07-RELATED"/>
    <property type="match status" value="1"/>
</dbReference>
<dbReference type="PANTHER" id="PTHR10963">
    <property type="entry name" value="GLYCOSYL HYDROLASE-RELATED"/>
    <property type="match status" value="1"/>
</dbReference>
<evidence type="ECO:0000313" key="9">
    <source>
        <dbReference type="Proteomes" id="UP000018144"/>
    </source>
</evidence>
<evidence type="ECO:0000256" key="1">
    <source>
        <dbReference type="ARBA" id="ARBA00000124"/>
    </source>
</evidence>
<dbReference type="OrthoDB" id="192832at2759"/>